<evidence type="ECO:0000259" key="2">
    <source>
        <dbReference type="Pfam" id="PF04059"/>
    </source>
</evidence>
<dbReference type="Pfam" id="PF04059">
    <property type="entry name" value="RRM_2"/>
    <property type="match status" value="1"/>
</dbReference>
<feature type="compositionally biased region" description="Low complexity" evidence="1">
    <location>
        <begin position="124"/>
        <end position="142"/>
    </location>
</feature>
<name>A0A7S2P935_9DINO</name>
<dbReference type="InterPro" id="IPR035979">
    <property type="entry name" value="RBD_domain_sf"/>
</dbReference>
<reference evidence="3" key="1">
    <citation type="submission" date="2021-01" db="EMBL/GenBank/DDBJ databases">
        <authorList>
            <person name="Corre E."/>
            <person name="Pelletier E."/>
            <person name="Niang G."/>
            <person name="Scheremetjew M."/>
            <person name="Finn R."/>
            <person name="Kale V."/>
            <person name="Holt S."/>
            <person name="Cochrane G."/>
            <person name="Meng A."/>
            <person name="Brown T."/>
            <person name="Cohen L."/>
        </authorList>
    </citation>
    <scope>NUCLEOTIDE SEQUENCE</scope>
    <source>
        <strain evidence="3">RCC3387</strain>
    </source>
</reference>
<organism evidence="3">
    <name type="scientific">Zooxanthella nutricula</name>
    <dbReference type="NCBI Taxonomy" id="1333877"/>
    <lineage>
        <taxon>Eukaryota</taxon>
        <taxon>Sar</taxon>
        <taxon>Alveolata</taxon>
        <taxon>Dinophyceae</taxon>
        <taxon>Peridiniales</taxon>
        <taxon>Peridiniales incertae sedis</taxon>
        <taxon>Zooxanthella</taxon>
    </lineage>
</organism>
<accession>A0A7S2P935</accession>
<evidence type="ECO:0000256" key="1">
    <source>
        <dbReference type="SAM" id="MobiDB-lite"/>
    </source>
</evidence>
<sequence>MVVAAHRPQDLEIQAPEEPVRLVVSRTFLDFAPWETQPCLRRESKTDSALCGPRHGLPFMEEYHLNTPPLTPLTQAPSTKMSECDSTSNTCALSVSTEEERSDDMDDASVGPCGGRVAGSCSVGGSPTGTSAAPAASEAAGRGPRRARRRLGQAEQFTTLMLRNVPNGYTRDMFLALMDAEGFRGFYDFVYLPVDFHRGCGLGYAFVNLTDTSLVPKFRATFDGYSAWALRTSKVCRVSWSDRDQGLKANIKRYRNNPVMHPSVPDKYKPLLFCSGERVPFPLPIRCLDKPSQRAM</sequence>
<dbReference type="CDD" id="cd12277">
    <property type="entry name" value="RRM3_MEI2_EAR1_like"/>
    <property type="match status" value="1"/>
</dbReference>
<feature type="region of interest" description="Disordered" evidence="1">
    <location>
        <begin position="124"/>
        <end position="147"/>
    </location>
</feature>
<feature type="domain" description="Mei2-like C-terminal RNA recognition motif" evidence="2">
    <location>
        <begin position="158"/>
        <end position="253"/>
    </location>
</feature>
<dbReference type="GO" id="GO:0003676">
    <property type="term" value="F:nucleic acid binding"/>
    <property type="evidence" value="ECO:0007669"/>
    <property type="project" value="InterPro"/>
</dbReference>
<dbReference type="SUPFAM" id="SSF54928">
    <property type="entry name" value="RNA-binding domain, RBD"/>
    <property type="match status" value="1"/>
</dbReference>
<dbReference type="EMBL" id="HBGW01050254">
    <property type="protein sequence ID" value="CAD9583179.1"/>
    <property type="molecule type" value="Transcribed_RNA"/>
</dbReference>
<dbReference type="InterPro" id="IPR007201">
    <property type="entry name" value="Mei2-like_Rrm_C"/>
</dbReference>
<evidence type="ECO:0000313" key="3">
    <source>
        <dbReference type="EMBL" id="CAD9583179.1"/>
    </source>
</evidence>
<protein>
    <recommendedName>
        <fullName evidence="2">Mei2-like C-terminal RNA recognition motif domain-containing protein</fullName>
    </recommendedName>
</protein>
<dbReference type="AlphaFoldDB" id="A0A7S2P935"/>
<proteinExistence type="predicted"/>
<gene>
    <name evidence="3" type="ORF">BRAN1462_LOCUS31974</name>
</gene>